<dbReference type="PANTHER" id="PTHR14796:SF3">
    <property type="entry name" value="NEURENSIN 1-LIKE-RELATED"/>
    <property type="match status" value="1"/>
</dbReference>
<feature type="transmembrane region" description="Helical" evidence="2">
    <location>
        <begin position="64"/>
        <end position="89"/>
    </location>
</feature>
<keyword evidence="2" id="KW-1133">Transmembrane helix</keyword>
<keyword evidence="2" id="KW-0472">Membrane</keyword>
<dbReference type="GO" id="GO:0007399">
    <property type="term" value="P:nervous system development"/>
    <property type="evidence" value="ECO:0007669"/>
    <property type="project" value="TreeGrafter"/>
</dbReference>
<feature type="region of interest" description="Disordered" evidence="1">
    <location>
        <begin position="143"/>
        <end position="213"/>
    </location>
</feature>
<reference evidence="3" key="2">
    <citation type="submission" date="2025-08" db="UniProtKB">
        <authorList>
            <consortium name="Ensembl"/>
        </authorList>
    </citation>
    <scope>IDENTIFICATION</scope>
</reference>
<feature type="compositionally biased region" description="Basic and acidic residues" evidence="1">
    <location>
        <begin position="145"/>
        <end position="154"/>
    </location>
</feature>
<accession>A0AAY4E112</accession>
<reference evidence="3 4" key="1">
    <citation type="submission" date="2020-06" db="EMBL/GenBank/DDBJ databases">
        <authorList>
            <consortium name="Wellcome Sanger Institute Data Sharing"/>
        </authorList>
    </citation>
    <scope>NUCLEOTIDE SEQUENCE [LARGE SCALE GENOMIC DNA]</scope>
</reference>
<name>A0AAY4E112_9TELE</name>
<dbReference type="AlphaFoldDB" id="A0AAY4E112"/>
<protein>
    <recommendedName>
        <fullName evidence="5">Neurensin-1-like</fullName>
    </recommendedName>
</protein>
<sequence length="213" mass="23003">MATCSEICGSENAERAQNAMESGCHGFGVRSYLHHFYEECTASVWERHEDFQTQRSPHRLSSGLWKVSLAFGTLVMATGLVVFVAGFSIPSRIEAFGEGELLFVDRQAVRFNQGLHLSVQVGAGMLCLGGLLVAGGLLMSAFSKTPDKGDEQHPQPRKRRKERKRSQAGVKVPSEPVTKPPSPVSGEAGVPVTLSKVENVQPAAEDTPSSPCH</sequence>
<evidence type="ECO:0008006" key="5">
    <source>
        <dbReference type="Google" id="ProtNLM"/>
    </source>
</evidence>
<keyword evidence="4" id="KW-1185">Reference proteome</keyword>
<dbReference type="InterPro" id="IPR024883">
    <property type="entry name" value="Neurensin"/>
</dbReference>
<organism evidence="3 4">
    <name type="scientific">Denticeps clupeoides</name>
    <name type="common">denticle herring</name>
    <dbReference type="NCBI Taxonomy" id="299321"/>
    <lineage>
        <taxon>Eukaryota</taxon>
        <taxon>Metazoa</taxon>
        <taxon>Chordata</taxon>
        <taxon>Craniata</taxon>
        <taxon>Vertebrata</taxon>
        <taxon>Euteleostomi</taxon>
        <taxon>Actinopterygii</taxon>
        <taxon>Neopterygii</taxon>
        <taxon>Teleostei</taxon>
        <taxon>Clupei</taxon>
        <taxon>Clupeiformes</taxon>
        <taxon>Denticipitoidei</taxon>
        <taxon>Denticipitidae</taxon>
        <taxon>Denticeps</taxon>
    </lineage>
</organism>
<dbReference type="Proteomes" id="UP000694580">
    <property type="component" value="Chromosome 20"/>
</dbReference>
<dbReference type="GO" id="GO:0043025">
    <property type="term" value="C:neuronal cell body"/>
    <property type="evidence" value="ECO:0007669"/>
    <property type="project" value="TreeGrafter"/>
</dbReference>
<dbReference type="PANTHER" id="PTHR14796">
    <property type="entry name" value="NEURENSIN 1-RELATED"/>
    <property type="match status" value="1"/>
</dbReference>
<dbReference type="GeneID" id="114770395"/>
<reference evidence="3" key="3">
    <citation type="submission" date="2025-09" db="UniProtKB">
        <authorList>
            <consortium name="Ensembl"/>
        </authorList>
    </citation>
    <scope>IDENTIFICATION</scope>
</reference>
<dbReference type="Ensembl" id="ENSDCDT00010061736.1">
    <property type="protein sequence ID" value="ENSDCDP00010051285.1"/>
    <property type="gene ID" value="ENSDCDG00010030249.1"/>
</dbReference>
<dbReference type="GO" id="GO:0030133">
    <property type="term" value="C:transport vesicle"/>
    <property type="evidence" value="ECO:0007669"/>
    <property type="project" value="InterPro"/>
</dbReference>
<evidence type="ECO:0000313" key="3">
    <source>
        <dbReference type="Ensembl" id="ENSDCDP00010051285.1"/>
    </source>
</evidence>
<evidence type="ECO:0000256" key="1">
    <source>
        <dbReference type="SAM" id="MobiDB-lite"/>
    </source>
</evidence>
<feature type="compositionally biased region" description="Basic residues" evidence="1">
    <location>
        <begin position="155"/>
        <end position="166"/>
    </location>
</feature>
<gene>
    <name evidence="3" type="primary">nrsn1l</name>
</gene>
<feature type="transmembrane region" description="Helical" evidence="2">
    <location>
        <begin position="121"/>
        <end position="142"/>
    </location>
</feature>
<dbReference type="GO" id="GO:0043005">
    <property type="term" value="C:neuron projection"/>
    <property type="evidence" value="ECO:0007669"/>
    <property type="project" value="TreeGrafter"/>
</dbReference>
<evidence type="ECO:0000256" key="2">
    <source>
        <dbReference type="SAM" id="Phobius"/>
    </source>
</evidence>
<proteinExistence type="predicted"/>
<dbReference type="Pfam" id="PF14927">
    <property type="entry name" value="Neurensin"/>
    <property type="match status" value="1"/>
</dbReference>
<evidence type="ECO:0000313" key="4">
    <source>
        <dbReference type="Proteomes" id="UP000694580"/>
    </source>
</evidence>
<keyword evidence="2" id="KW-0812">Transmembrane</keyword>
<dbReference type="GeneTree" id="ENSGT00530000063877"/>
<dbReference type="RefSeq" id="XP_028820133.1">
    <property type="nucleotide sequence ID" value="XM_028964300.1"/>
</dbReference>